<dbReference type="Pfam" id="PF14432">
    <property type="entry name" value="DYW_deaminase"/>
    <property type="match status" value="1"/>
</dbReference>
<feature type="repeat" description="PPR" evidence="2">
    <location>
        <begin position="376"/>
        <end position="406"/>
    </location>
</feature>
<feature type="repeat" description="PPR" evidence="2">
    <location>
        <begin position="205"/>
        <end position="239"/>
    </location>
</feature>
<dbReference type="FunFam" id="1.25.40.10:FF:000090">
    <property type="entry name" value="Pentatricopeptide repeat-containing protein, chloroplastic"/>
    <property type="match status" value="1"/>
</dbReference>
<evidence type="ECO:0000313" key="5">
    <source>
        <dbReference type="Proteomes" id="UP000886520"/>
    </source>
</evidence>
<dbReference type="PANTHER" id="PTHR47926">
    <property type="entry name" value="PENTATRICOPEPTIDE REPEAT-CONTAINING PROTEIN"/>
    <property type="match status" value="1"/>
</dbReference>
<organism evidence="4 5">
    <name type="scientific">Adiantum capillus-veneris</name>
    <name type="common">Maidenhair fern</name>
    <dbReference type="NCBI Taxonomy" id="13818"/>
    <lineage>
        <taxon>Eukaryota</taxon>
        <taxon>Viridiplantae</taxon>
        <taxon>Streptophyta</taxon>
        <taxon>Embryophyta</taxon>
        <taxon>Tracheophyta</taxon>
        <taxon>Polypodiopsida</taxon>
        <taxon>Polypodiidae</taxon>
        <taxon>Polypodiales</taxon>
        <taxon>Pteridineae</taxon>
        <taxon>Pteridaceae</taxon>
        <taxon>Vittarioideae</taxon>
        <taxon>Adiantum</taxon>
    </lineage>
</organism>
<name>A0A9D4UWA1_ADICA</name>
<evidence type="ECO:0000256" key="1">
    <source>
        <dbReference type="ARBA" id="ARBA00022737"/>
    </source>
</evidence>
<comment type="caution">
    <text evidence="4">The sequence shown here is derived from an EMBL/GenBank/DDBJ whole genome shotgun (WGS) entry which is preliminary data.</text>
</comment>
<reference evidence="4" key="1">
    <citation type="submission" date="2021-01" db="EMBL/GenBank/DDBJ databases">
        <title>Adiantum capillus-veneris genome.</title>
        <authorList>
            <person name="Fang Y."/>
            <person name="Liao Q."/>
        </authorList>
    </citation>
    <scope>NUCLEOTIDE SEQUENCE</scope>
    <source>
        <strain evidence="4">H3</strain>
        <tissue evidence="4">Leaf</tissue>
    </source>
</reference>
<keyword evidence="5" id="KW-1185">Reference proteome</keyword>
<dbReference type="Pfam" id="PF20431">
    <property type="entry name" value="E_motif"/>
    <property type="match status" value="1"/>
</dbReference>
<dbReference type="Proteomes" id="UP000886520">
    <property type="component" value="Chromosome 10"/>
</dbReference>
<feature type="repeat" description="PPR" evidence="2">
    <location>
        <begin position="306"/>
        <end position="340"/>
    </location>
</feature>
<dbReference type="AlphaFoldDB" id="A0A9D4UWA1"/>
<gene>
    <name evidence="4" type="ORF">GOP47_0010936</name>
</gene>
<dbReference type="GO" id="GO:0009451">
    <property type="term" value="P:RNA modification"/>
    <property type="evidence" value="ECO:0007669"/>
    <property type="project" value="InterPro"/>
</dbReference>
<dbReference type="InterPro" id="IPR032867">
    <property type="entry name" value="DYW_dom"/>
</dbReference>
<feature type="repeat" description="PPR" evidence="2">
    <location>
        <begin position="407"/>
        <end position="441"/>
    </location>
</feature>
<dbReference type="Pfam" id="PF01535">
    <property type="entry name" value="PPR"/>
    <property type="match status" value="5"/>
</dbReference>
<dbReference type="Pfam" id="PF13041">
    <property type="entry name" value="PPR_2"/>
    <property type="match status" value="2"/>
</dbReference>
<dbReference type="EMBL" id="JABFUD020000010">
    <property type="protein sequence ID" value="KAI5074975.1"/>
    <property type="molecule type" value="Genomic_DNA"/>
</dbReference>
<dbReference type="Gene3D" id="1.25.40.10">
    <property type="entry name" value="Tetratricopeptide repeat domain"/>
    <property type="match status" value="3"/>
</dbReference>
<evidence type="ECO:0000256" key="2">
    <source>
        <dbReference type="PROSITE-ProRule" id="PRU00708"/>
    </source>
</evidence>
<dbReference type="NCBIfam" id="TIGR00756">
    <property type="entry name" value="PPR"/>
    <property type="match status" value="3"/>
</dbReference>
<dbReference type="OrthoDB" id="185373at2759"/>
<accession>A0A9D4UWA1</accession>
<sequence length="713" mass="79656">MMLLSPASPCGTTDHVGTSLHLPQLNANVHFSTSSSTPADHDKCRLRNIDPFGSHQASEFNTCCRTSTQFPLAEFIETENASRSLDGSIEQQIRVFNGTHIDWPNTRGWDILRGLQNDGGFNQAVEVVDAMGKQEIMVYSVVFSQLLQQCIKEKNLVAGRRVHSLIVGSGCEADYLLGSSLVHMFAVCGSLSEAKQVFCKLLKRNVISWTALIEAYAKSGHTEQAIQVYYELEKLNSELDGHVFVAVLKACSSISTLEHAKHINARIIERGLEFNVYVGSSLINIYAKWGSLDEAYTVFDRLSKGNVVTWSALISGCAENGHGRDALKLFRRMEQEGIEPNEVTFICTLKACSSLAALEQGKHVHFQIVQKGFESNLVIGNSLIDMYSKSGSLDDALIMFDRMPDLDTISWSAILGGYAKHNNYESALHVFESMQKVNVKPNGITYLSLLSACSHVGLFDEGCRHFKCMIESHSVWPTLEHYNAVVDILGRSGYLDEAEDLMETFPFGPNHVGWVSVLDACRFNGDVLRGKRCFDNVVSLDGRSALGYVLMSRIYSQAGLWEDYKKMQELRKCANLHKKPAKAYIEVDNYVHEFIVDDDSHPQAHEIYGKLNGLDMKMREVGYSRQPFIESLLDEEKDEAYCGHSEKLAIAFGLISTAEGTTIRVAKNLRVCTDCHNAVKLISKIELREIIVTDAYRVHHFKDGVCCCKDEYT</sequence>
<protein>
    <recommendedName>
        <fullName evidence="3">DYW domain-containing protein</fullName>
    </recommendedName>
</protein>
<evidence type="ECO:0000259" key="3">
    <source>
        <dbReference type="Pfam" id="PF14432"/>
    </source>
</evidence>
<dbReference type="GO" id="GO:0008270">
    <property type="term" value="F:zinc ion binding"/>
    <property type="evidence" value="ECO:0007669"/>
    <property type="project" value="InterPro"/>
</dbReference>
<keyword evidence="1" id="KW-0677">Repeat</keyword>
<feature type="domain" description="DYW" evidence="3">
    <location>
        <begin position="631"/>
        <end position="711"/>
    </location>
</feature>
<dbReference type="FunFam" id="1.25.40.10:FF:000285">
    <property type="entry name" value="Pentatricopeptide repeat-containing protein, chloroplastic"/>
    <property type="match status" value="1"/>
</dbReference>
<dbReference type="InterPro" id="IPR002885">
    <property type="entry name" value="PPR_rpt"/>
</dbReference>
<dbReference type="GO" id="GO:0003723">
    <property type="term" value="F:RNA binding"/>
    <property type="evidence" value="ECO:0007669"/>
    <property type="project" value="InterPro"/>
</dbReference>
<dbReference type="InterPro" id="IPR011990">
    <property type="entry name" value="TPR-like_helical_dom_sf"/>
</dbReference>
<dbReference type="InterPro" id="IPR046848">
    <property type="entry name" value="E_motif"/>
</dbReference>
<dbReference type="InterPro" id="IPR046960">
    <property type="entry name" value="PPR_At4g14850-like_plant"/>
</dbReference>
<evidence type="ECO:0000313" key="4">
    <source>
        <dbReference type="EMBL" id="KAI5074975.1"/>
    </source>
</evidence>
<proteinExistence type="predicted"/>
<dbReference type="PROSITE" id="PS51375">
    <property type="entry name" value="PPR"/>
    <property type="match status" value="4"/>
</dbReference>
<dbReference type="FunFam" id="1.25.40.10:FF:000031">
    <property type="entry name" value="Pentatricopeptide repeat-containing protein mitochondrial"/>
    <property type="match status" value="1"/>
</dbReference>